<organism evidence="1 2">
    <name type="scientific">Penicillium camemberti (strain FM 013)</name>
    <dbReference type="NCBI Taxonomy" id="1429867"/>
    <lineage>
        <taxon>Eukaryota</taxon>
        <taxon>Fungi</taxon>
        <taxon>Dikarya</taxon>
        <taxon>Ascomycota</taxon>
        <taxon>Pezizomycotina</taxon>
        <taxon>Eurotiomycetes</taxon>
        <taxon>Eurotiomycetidae</taxon>
        <taxon>Eurotiales</taxon>
        <taxon>Aspergillaceae</taxon>
        <taxon>Penicillium</taxon>
    </lineage>
</organism>
<dbReference type="Proteomes" id="UP000053732">
    <property type="component" value="Unassembled WGS sequence"/>
</dbReference>
<protein>
    <submittedName>
        <fullName evidence="1">Str. FM013</fullName>
    </submittedName>
</protein>
<dbReference type="EMBL" id="HG793149">
    <property type="protein sequence ID" value="CRL25774.1"/>
    <property type="molecule type" value="Genomic_DNA"/>
</dbReference>
<sequence length="57" mass="6636">MSTFFDLPFRLIPERRFHSPLDGGPDKVLTGYSVGRGCVRHFPEVYLKNQKQLKARE</sequence>
<accession>A0A0G4PHG3</accession>
<dbReference type="AlphaFoldDB" id="A0A0G4PHG3"/>
<name>A0A0G4PHG3_PENC3</name>
<proteinExistence type="predicted"/>
<keyword evidence="2" id="KW-1185">Reference proteome</keyword>
<reference evidence="1 2" key="1">
    <citation type="journal article" date="2014" name="Nat. Commun.">
        <title>Multiple recent horizontal transfers of a large genomic region in cheese making fungi.</title>
        <authorList>
            <person name="Cheeseman K."/>
            <person name="Ropars J."/>
            <person name="Renault P."/>
            <person name="Dupont J."/>
            <person name="Gouzy J."/>
            <person name="Branca A."/>
            <person name="Abraham A.L."/>
            <person name="Ceppi M."/>
            <person name="Conseiller E."/>
            <person name="Debuchy R."/>
            <person name="Malagnac F."/>
            <person name="Goarin A."/>
            <person name="Silar P."/>
            <person name="Lacoste S."/>
            <person name="Sallet E."/>
            <person name="Bensimon A."/>
            <person name="Giraud T."/>
            <person name="Brygoo Y."/>
        </authorList>
    </citation>
    <scope>NUCLEOTIDE SEQUENCE [LARGE SCALE GENOMIC DNA]</scope>
    <source>
        <strain evidence="2">FM 013</strain>
    </source>
</reference>
<evidence type="ECO:0000313" key="2">
    <source>
        <dbReference type="Proteomes" id="UP000053732"/>
    </source>
</evidence>
<evidence type="ECO:0000313" key="1">
    <source>
        <dbReference type="EMBL" id="CRL25774.1"/>
    </source>
</evidence>
<gene>
    <name evidence="1" type="ORF">PCAMFM013_S016g000055</name>
</gene>